<dbReference type="AlphaFoldDB" id="A0A1I2I378"/>
<dbReference type="SUPFAM" id="SSF46785">
    <property type="entry name" value="Winged helix' DNA-binding domain"/>
    <property type="match status" value="1"/>
</dbReference>
<gene>
    <name evidence="6" type="ORF">SAMN02745121_08412</name>
</gene>
<dbReference type="Pfam" id="PF03466">
    <property type="entry name" value="LysR_substrate"/>
    <property type="match status" value="1"/>
</dbReference>
<evidence type="ECO:0000313" key="6">
    <source>
        <dbReference type="EMBL" id="SFF36722.1"/>
    </source>
</evidence>
<dbReference type="STRING" id="54.SAMN02745121_08412"/>
<evidence type="ECO:0000256" key="2">
    <source>
        <dbReference type="ARBA" id="ARBA00023015"/>
    </source>
</evidence>
<accession>A0A1I2I378</accession>
<keyword evidence="2" id="KW-0805">Transcription regulation</keyword>
<dbReference type="InterPro" id="IPR005119">
    <property type="entry name" value="LysR_subst-bd"/>
</dbReference>
<dbReference type="InterPro" id="IPR036388">
    <property type="entry name" value="WH-like_DNA-bd_sf"/>
</dbReference>
<dbReference type="OrthoDB" id="5416547at2"/>
<organism evidence="6 7">
    <name type="scientific">Nannocystis exedens</name>
    <dbReference type="NCBI Taxonomy" id="54"/>
    <lineage>
        <taxon>Bacteria</taxon>
        <taxon>Pseudomonadati</taxon>
        <taxon>Myxococcota</taxon>
        <taxon>Polyangia</taxon>
        <taxon>Nannocystales</taxon>
        <taxon>Nannocystaceae</taxon>
        <taxon>Nannocystis</taxon>
    </lineage>
</organism>
<evidence type="ECO:0000256" key="1">
    <source>
        <dbReference type="ARBA" id="ARBA00009437"/>
    </source>
</evidence>
<evidence type="ECO:0000259" key="5">
    <source>
        <dbReference type="PROSITE" id="PS50931"/>
    </source>
</evidence>
<evidence type="ECO:0000256" key="3">
    <source>
        <dbReference type="ARBA" id="ARBA00023125"/>
    </source>
</evidence>
<dbReference type="Pfam" id="PF00126">
    <property type="entry name" value="HTH_1"/>
    <property type="match status" value="1"/>
</dbReference>
<reference evidence="7" key="1">
    <citation type="submission" date="2016-10" db="EMBL/GenBank/DDBJ databases">
        <authorList>
            <person name="Varghese N."/>
            <person name="Submissions S."/>
        </authorList>
    </citation>
    <scope>NUCLEOTIDE SEQUENCE [LARGE SCALE GENOMIC DNA]</scope>
    <source>
        <strain evidence="7">ATCC 25963</strain>
    </source>
</reference>
<dbReference type="CDD" id="cd08422">
    <property type="entry name" value="PBP2_CrgA_like"/>
    <property type="match status" value="1"/>
</dbReference>
<dbReference type="EMBL" id="FOMX01000054">
    <property type="protein sequence ID" value="SFF36722.1"/>
    <property type="molecule type" value="Genomic_DNA"/>
</dbReference>
<sequence length="312" mass="33418">MRTIRRADPSCVVAFVEVVARGGFREASRALGVPKSTLSQRVAALEQQLDTRLLVRTTRSVKLTDVGARYHTEVAPAIAALQAAEGLIGALHERPTGRVRLTAAYELGQRALGPVLATFASRYPEVALEVDLTDRQVDLIEEGYDLAIRVGPLADSGLVARRLGGPVRVGVYASPKYLRRAGTPKEPGALADHRCLVMWGARTGARWPFRGPRKLRTVAVTPHAAVNSYEVLRAMAVAGAGIARLPAMQAAPHVRAGELVEVLAEFAVPPTNLFAVYPRARGAAPAVRAMLELLAETIDLGGPVEGQAKPRR</sequence>
<dbReference type="GO" id="GO:0043565">
    <property type="term" value="F:sequence-specific DNA binding"/>
    <property type="evidence" value="ECO:0007669"/>
    <property type="project" value="TreeGrafter"/>
</dbReference>
<keyword evidence="3 6" id="KW-0238">DNA-binding</keyword>
<dbReference type="GO" id="GO:0003700">
    <property type="term" value="F:DNA-binding transcription factor activity"/>
    <property type="evidence" value="ECO:0007669"/>
    <property type="project" value="InterPro"/>
</dbReference>
<dbReference type="PROSITE" id="PS50931">
    <property type="entry name" value="HTH_LYSR"/>
    <property type="match status" value="1"/>
</dbReference>
<dbReference type="Gene3D" id="3.40.190.290">
    <property type="match status" value="1"/>
</dbReference>
<dbReference type="PANTHER" id="PTHR30537:SF5">
    <property type="entry name" value="HTH-TYPE TRANSCRIPTIONAL ACTIVATOR TTDR-RELATED"/>
    <property type="match status" value="1"/>
</dbReference>
<dbReference type="Gene3D" id="1.10.10.10">
    <property type="entry name" value="Winged helix-like DNA-binding domain superfamily/Winged helix DNA-binding domain"/>
    <property type="match status" value="1"/>
</dbReference>
<dbReference type="GO" id="GO:0006351">
    <property type="term" value="P:DNA-templated transcription"/>
    <property type="evidence" value="ECO:0007669"/>
    <property type="project" value="TreeGrafter"/>
</dbReference>
<name>A0A1I2I378_9BACT</name>
<keyword evidence="7" id="KW-1185">Reference proteome</keyword>
<dbReference type="InterPro" id="IPR036390">
    <property type="entry name" value="WH_DNA-bd_sf"/>
</dbReference>
<feature type="domain" description="HTH lysR-type" evidence="5">
    <location>
        <begin position="13"/>
        <end position="64"/>
    </location>
</feature>
<dbReference type="SUPFAM" id="SSF53850">
    <property type="entry name" value="Periplasmic binding protein-like II"/>
    <property type="match status" value="1"/>
</dbReference>
<evidence type="ECO:0000256" key="4">
    <source>
        <dbReference type="ARBA" id="ARBA00023163"/>
    </source>
</evidence>
<evidence type="ECO:0000313" key="7">
    <source>
        <dbReference type="Proteomes" id="UP000199400"/>
    </source>
</evidence>
<keyword evidence="4" id="KW-0804">Transcription</keyword>
<protein>
    <submittedName>
        <fullName evidence="6">DNA-binding transcriptional regulator, LysR family</fullName>
    </submittedName>
</protein>
<dbReference type="InterPro" id="IPR000847">
    <property type="entry name" value="LysR_HTH_N"/>
</dbReference>
<comment type="similarity">
    <text evidence="1">Belongs to the LysR transcriptional regulatory family.</text>
</comment>
<dbReference type="Proteomes" id="UP000199400">
    <property type="component" value="Unassembled WGS sequence"/>
</dbReference>
<proteinExistence type="inferred from homology"/>
<dbReference type="InterPro" id="IPR058163">
    <property type="entry name" value="LysR-type_TF_proteobact-type"/>
</dbReference>
<dbReference type="FunFam" id="1.10.10.10:FF:000001">
    <property type="entry name" value="LysR family transcriptional regulator"/>
    <property type="match status" value="1"/>
</dbReference>
<dbReference type="RefSeq" id="WP_096332614.1">
    <property type="nucleotide sequence ID" value="NZ_FOMX01000054.1"/>
</dbReference>
<dbReference type="PANTHER" id="PTHR30537">
    <property type="entry name" value="HTH-TYPE TRANSCRIPTIONAL REGULATOR"/>
    <property type="match status" value="1"/>
</dbReference>